<keyword evidence="5 6" id="KW-0472">Membrane</keyword>
<feature type="transmembrane region" description="Helical" evidence="6">
    <location>
        <begin position="42"/>
        <end position="60"/>
    </location>
</feature>
<feature type="transmembrane region" description="Helical" evidence="6">
    <location>
        <begin position="157"/>
        <end position="178"/>
    </location>
</feature>
<evidence type="ECO:0000259" key="7">
    <source>
        <dbReference type="Pfam" id="PF02683"/>
    </source>
</evidence>
<reference evidence="8 9" key="1">
    <citation type="submission" date="2017-08" db="EMBL/GenBank/DDBJ databases">
        <title>Mechanisms for carbon and nitrogen cycling indicate functional differentiation within the Candidate Phyla Radiation.</title>
        <authorList>
            <person name="Danczak R.E."/>
            <person name="Johnston M.D."/>
            <person name="Kenah C."/>
            <person name="Slattery M."/>
            <person name="Wrighton K.C."/>
            <person name="Wilkins M.J."/>
        </authorList>
    </citation>
    <scope>NUCLEOTIDE SEQUENCE [LARGE SCALE GENOMIC DNA]</scope>
    <source>
        <strain evidence="8">Gr01-1014_85</strain>
    </source>
</reference>
<dbReference type="EMBL" id="VMFD01000007">
    <property type="protein sequence ID" value="TSC66417.1"/>
    <property type="molecule type" value="Genomic_DNA"/>
</dbReference>
<evidence type="ECO:0000256" key="4">
    <source>
        <dbReference type="ARBA" id="ARBA00022989"/>
    </source>
</evidence>
<dbReference type="InterPro" id="IPR003834">
    <property type="entry name" value="Cyt_c_assmbl_TM_dom"/>
</dbReference>
<proteinExistence type="inferred from homology"/>
<sequence>MIFFLISILAGIMTVLAPCILPLLPIVIGASATEDRHLSRRSLLVIGSLSFSVIIFTLILKASTLLIQIPTMFWTLFSGTIIILVGLAIIFPSMWSKIPWVQGLSRLSNQALASGHQKKSDTGDIMIGLALGPVFTTCSPTYIFIIATILPSGFLTGFIYLLGFTLGLAISLLLIAYLGRQLINKITSRMSTTNLVKQIFGILIVIVGLAIMTGYDKKLEAAILDSGYGATIHFEESLIEKFAPTTR</sequence>
<accession>A0A554JDF7</accession>
<dbReference type="AlphaFoldDB" id="A0A554JDF7"/>
<evidence type="ECO:0000256" key="1">
    <source>
        <dbReference type="ARBA" id="ARBA00004141"/>
    </source>
</evidence>
<evidence type="ECO:0000313" key="9">
    <source>
        <dbReference type="Proteomes" id="UP000316253"/>
    </source>
</evidence>
<evidence type="ECO:0000313" key="8">
    <source>
        <dbReference type="EMBL" id="TSC66417.1"/>
    </source>
</evidence>
<feature type="transmembrane region" description="Helical" evidence="6">
    <location>
        <begin position="6"/>
        <end position="30"/>
    </location>
</feature>
<dbReference type="Proteomes" id="UP000316253">
    <property type="component" value="Unassembled WGS sequence"/>
</dbReference>
<evidence type="ECO:0000256" key="3">
    <source>
        <dbReference type="ARBA" id="ARBA00022692"/>
    </source>
</evidence>
<comment type="similarity">
    <text evidence="2">Belongs to the DsbD family.</text>
</comment>
<feature type="transmembrane region" description="Helical" evidence="6">
    <location>
        <begin position="199"/>
        <end position="215"/>
    </location>
</feature>
<dbReference type="GO" id="GO:0017004">
    <property type="term" value="P:cytochrome complex assembly"/>
    <property type="evidence" value="ECO:0007669"/>
    <property type="project" value="InterPro"/>
</dbReference>
<feature type="domain" description="Cytochrome C biogenesis protein transmembrane" evidence="7">
    <location>
        <begin position="5"/>
        <end position="212"/>
    </location>
</feature>
<feature type="transmembrane region" description="Helical" evidence="6">
    <location>
        <begin position="72"/>
        <end position="91"/>
    </location>
</feature>
<feature type="transmembrane region" description="Helical" evidence="6">
    <location>
        <begin position="125"/>
        <end position="151"/>
    </location>
</feature>
<protein>
    <recommendedName>
        <fullName evidence="7">Cytochrome C biogenesis protein transmembrane domain-containing protein</fullName>
    </recommendedName>
</protein>
<dbReference type="InterPro" id="IPR051790">
    <property type="entry name" value="Cytochrome_c-biogenesis_DsbD"/>
</dbReference>
<name>A0A554JDF7_9BACT</name>
<dbReference type="GO" id="GO:0016020">
    <property type="term" value="C:membrane"/>
    <property type="evidence" value="ECO:0007669"/>
    <property type="project" value="UniProtKB-SubCell"/>
</dbReference>
<evidence type="ECO:0000256" key="2">
    <source>
        <dbReference type="ARBA" id="ARBA00006143"/>
    </source>
</evidence>
<dbReference type="PANTHER" id="PTHR31272">
    <property type="entry name" value="CYTOCHROME C-TYPE BIOGENESIS PROTEIN HI_1454-RELATED"/>
    <property type="match status" value="1"/>
</dbReference>
<comment type="caution">
    <text evidence="8">The sequence shown here is derived from an EMBL/GenBank/DDBJ whole genome shotgun (WGS) entry which is preliminary data.</text>
</comment>
<keyword evidence="3 6" id="KW-0812">Transmembrane</keyword>
<keyword evidence="4 6" id="KW-1133">Transmembrane helix</keyword>
<organism evidence="8 9">
    <name type="scientific">Candidatus Berkelbacteria bacterium Gr01-1014_85</name>
    <dbReference type="NCBI Taxonomy" id="2017150"/>
    <lineage>
        <taxon>Bacteria</taxon>
        <taxon>Candidatus Berkelbacteria</taxon>
    </lineage>
</organism>
<comment type="subcellular location">
    <subcellularLocation>
        <location evidence="1">Membrane</location>
        <topology evidence="1">Multi-pass membrane protein</topology>
    </subcellularLocation>
</comment>
<gene>
    <name evidence="8" type="ORF">CEO22_104</name>
</gene>
<dbReference type="Pfam" id="PF02683">
    <property type="entry name" value="DsbD_TM"/>
    <property type="match status" value="1"/>
</dbReference>
<evidence type="ECO:0000256" key="6">
    <source>
        <dbReference type="SAM" id="Phobius"/>
    </source>
</evidence>
<dbReference type="PANTHER" id="PTHR31272:SF9">
    <property type="entry name" value="BLL1027 PROTEIN"/>
    <property type="match status" value="1"/>
</dbReference>
<evidence type="ECO:0000256" key="5">
    <source>
        <dbReference type="ARBA" id="ARBA00023136"/>
    </source>
</evidence>